<dbReference type="PRINTS" id="PR00452">
    <property type="entry name" value="SH3DOMAIN"/>
</dbReference>
<dbReference type="PRINTS" id="PR00401">
    <property type="entry name" value="SH2DOMAIN"/>
</dbReference>
<evidence type="ECO:0000259" key="6">
    <source>
        <dbReference type="PROSITE" id="PS50002"/>
    </source>
</evidence>
<evidence type="ECO:0000256" key="1">
    <source>
        <dbReference type="ARBA" id="ARBA00022443"/>
    </source>
</evidence>
<sequence>MEAIAEHDFTATAEDELSFKRGDLIKVLNKEDDPYWYKSELNGVEGFVPRNYIRMLEHSWYMGKISRTDAEALLLKNGNQNGAFLVRKSESAPGEFSISVKYEEAVQHFKVLRDTKRGSYHLWTRKFNSLNELINFHRSNSVSKQHQILLRSMDSAFSQKNPLVQALFDFAPQESGELGFKRGDIINVINREDENWWEGSLNGQRGLFPATYVCPFDSGSTT</sequence>
<evidence type="ECO:0000313" key="8">
    <source>
        <dbReference type="WBParaSite" id="PSU_v2.g7236.t1"/>
    </source>
</evidence>
<dbReference type="WBParaSite" id="PSU_v2.g7236.t1">
    <property type="protein sequence ID" value="PSU_v2.g7236.t1"/>
    <property type="gene ID" value="PSU_v2.g7236"/>
</dbReference>
<keyword evidence="7" id="KW-1185">Reference proteome</keyword>
<evidence type="ECO:0000256" key="3">
    <source>
        <dbReference type="PROSITE-ProRule" id="PRU00191"/>
    </source>
</evidence>
<feature type="domain" description="SH3" evidence="6">
    <location>
        <begin position="1"/>
        <end position="58"/>
    </location>
</feature>
<dbReference type="SUPFAM" id="SSF50044">
    <property type="entry name" value="SH3-domain"/>
    <property type="match status" value="2"/>
</dbReference>
<dbReference type="InterPro" id="IPR036860">
    <property type="entry name" value="SH2_dom_sf"/>
</dbReference>
<dbReference type="InterPro" id="IPR001452">
    <property type="entry name" value="SH3_domain"/>
</dbReference>
<dbReference type="Proteomes" id="UP000887577">
    <property type="component" value="Unplaced"/>
</dbReference>
<dbReference type="CDD" id="cd11805">
    <property type="entry name" value="SH3_GRB2_like_C"/>
    <property type="match status" value="1"/>
</dbReference>
<reference evidence="8" key="1">
    <citation type="submission" date="2022-11" db="UniProtKB">
        <authorList>
            <consortium name="WormBaseParasite"/>
        </authorList>
    </citation>
    <scope>IDENTIFICATION</scope>
</reference>
<dbReference type="SUPFAM" id="SSF55550">
    <property type="entry name" value="SH2 domain"/>
    <property type="match status" value="1"/>
</dbReference>
<dbReference type="PROSITE" id="PS50002">
    <property type="entry name" value="SH3"/>
    <property type="match status" value="2"/>
</dbReference>
<protein>
    <submittedName>
        <fullName evidence="8">Uncharacterized protein</fullName>
    </submittedName>
</protein>
<dbReference type="Gene3D" id="3.30.505.10">
    <property type="entry name" value="SH2 domain"/>
    <property type="match status" value="1"/>
</dbReference>
<dbReference type="FunFam" id="2.30.30.40:FF:000072">
    <property type="entry name" value="Unconventional Myosin IB"/>
    <property type="match status" value="1"/>
</dbReference>
<dbReference type="PANTHER" id="PTHR46037">
    <property type="entry name" value="PROTEIN ENHANCER OF SEVENLESS 2B"/>
    <property type="match status" value="1"/>
</dbReference>
<accession>A0A914Z5Q6</accession>
<feature type="domain" description="SH3" evidence="6">
    <location>
        <begin position="159"/>
        <end position="218"/>
    </location>
</feature>
<evidence type="ECO:0000259" key="5">
    <source>
        <dbReference type="PROSITE" id="PS50001"/>
    </source>
</evidence>
<dbReference type="SMART" id="SM00326">
    <property type="entry name" value="SH3"/>
    <property type="match status" value="2"/>
</dbReference>
<dbReference type="GO" id="GO:0016192">
    <property type="term" value="P:vesicle-mediated transport"/>
    <property type="evidence" value="ECO:0007669"/>
    <property type="project" value="UniProtKB-ARBA"/>
</dbReference>
<dbReference type="Gene3D" id="2.30.30.40">
    <property type="entry name" value="SH3 Domains"/>
    <property type="match status" value="2"/>
</dbReference>
<dbReference type="PROSITE" id="PS50001">
    <property type="entry name" value="SH2"/>
    <property type="match status" value="1"/>
</dbReference>
<evidence type="ECO:0000256" key="2">
    <source>
        <dbReference type="ARBA" id="ARBA00022999"/>
    </source>
</evidence>
<dbReference type="InterPro" id="IPR036028">
    <property type="entry name" value="SH3-like_dom_sf"/>
</dbReference>
<dbReference type="CDD" id="cd11804">
    <property type="entry name" value="SH3_GRB2_like_N"/>
    <property type="match status" value="1"/>
</dbReference>
<keyword evidence="2 3" id="KW-0727">SH2 domain</keyword>
<dbReference type="PRINTS" id="PR00499">
    <property type="entry name" value="P67PHOX"/>
</dbReference>
<dbReference type="SMART" id="SM00252">
    <property type="entry name" value="SH2"/>
    <property type="match status" value="1"/>
</dbReference>
<organism evidence="7 8">
    <name type="scientific">Panagrolaimus superbus</name>
    <dbReference type="NCBI Taxonomy" id="310955"/>
    <lineage>
        <taxon>Eukaryota</taxon>
        <taxon>Metazoa</taxon>
        <taxon>Ecdysozoa</taxon>
        <taxon>Nematoda</taxon>
        <taxon>Chromadorea</taxon>
        <taxon>Rhabditida</taxon>
        <taxon>Tylenchina</taxon>
        <taxon>Panagrolaimomorpha</taxon>
        <taxon>Panagrolaimoidea</taxon>
        <taxon>Panagrolaimidae</taxon>
        <taxon>Panagrolaimus</taxon>
    </lineage>
</organism>
<dbReference type="Pfam" id="PF00018">
    <property type="entry name" value="SH3_1"/>
    <property type="match status" value="2"/>
</dbReference>
<evidence type="ECO:0000313" key="7">
    <source>
        <dbReference type="Proteomes" id="UP000887577"/>
    </source>
</evidence>
<feature type="domain" description="SH2" evidence="5">
    <location>
        <begin position="60"/>
        <end position="153"/>
    </location>
</feature>
<dbReference type="Pfam" id="PF00017">
    <property type="entry name" value="SH2"/>
    <property type="match status" value="1"/>
</dbReference>
<dbReference type="CDD" id="cd09941">
    <property type="entry name" value="SH2_Grb2_like"/>
    <property type="match status" value="1"/>
</dbReference>
<dbReference type="InterPro" id="IPR043539">
    <property type="entry name" value="Grb2-like"/>
</dbReference>
<dbReference type="AlphaFoldDB" id="A0A914Z5Q6"/>
<proteinExistence type="predicted"/>
<dbReference type="InterPro" id="IPR000980">
    <property type="entry name" value="SH2"/>
</dbReference>
<evidence type="ECO:0000256" key="4">
    <source>
        <dbReference type="PROSITE-ProRule" id="PRU00192"/>
    </source>
</evidence>
<keyword evidence="1 4" id="KW-0728">SH3 domain</keyword>
<name>A0A914Z5Q6_9BILA</name>